<comment type="caution">
    <text evidence="2">The sequence shown here is derived from an EMBL/GenBank/DDBJ whole genome shotgun (WGS) entry which is preliminary data.</text>
</comment>
<dbReference type="RefSeq" id="WP_036531585.1">
    <property type="nucleotide sequence ID" value="NZ_JJML01000009.1"/>
</dbReference>
<sequence>MTLGRGGGYSYVPTGAYGARQILATPIQSVLFFAGEATVTASNPATVHGAIESGIRAAQEILQR</sequence>
<evidence type="ECO:0000259" key="1">
    <source>
        <dbReference type="Pfam" id="PF01593"/>
    </source>
</evidence>
<dbReference type="EMBL" id="JJML01000009">
    <property type="protein sequence ID" value="KGF73301.1"/>
    <property type="molecule type" value="Genomic_DNA"/>
</dbReference>
<accession>A0A098TM11</accession>
<feature type="domain" description="Amine oxidase" evidence="1">
    <location>
        <begin position="6"/>
        <end position="62"/>
    </location>
</feature>
<dbReference type="Pfam" id="PF01593">
    <property type="entry name" value="Amino_oxidase"/>
    <property type="match status" value="1"/>
</dbReference>
<dbReference type="GO" id="GO:0016491">
    <property type="term" value="F:oxidoreductase activity"/>
    <property type="evidence" value="ECO:0007669"/>
    <property type="project" value="InterPro"/>
</dbReference>
<dbReference type="Proteomes" id="UP000030170">
    <property type="component" value="Unassembled WGS sequence"/>
</dbReference>
<evidence type="ECO:0000313" key="2">
    <source>
        <dbReference type="EMBL" id="KGF73301.1"/>
    </source>
</evidence>
<dbReference type="AlphaFoldDB" id="A0A098TM11"/>
<dbReference type="PANTHER" id="PTHR10742">
    <property type="entry name" value="FLAVIN MONOAMINE OXIDASE"/>
    <property type="match status" value="1"/>
</dbReference>
<dbReference type="InterPro" id="IPR050281">
    <property type="entry name" value="Flavin_monoamine_oxidase"/>
</dbReference>
<reference evidence="2 3" key="1">
    <citation type="journal article" date="2014" name="Mol. Ecol.">
        <title>Evolution of Synechococcus.</title>
        <authorList>
            <person name="Dvorak P."/>
            <person name="Casamatta D."/>
            <person name="Hasler P."/>
            <person name="Poulickova A."/>
            <person name="Ondrej V."/>
            <person name="Sanges R."/>
        </authorList>
    </citation>
    <scope>NUCLEOTIDE SEQUENCE [LARGE SCALE GENOMIC DNA]</scope>
    <source>
        <strain evidence="2 3">CAUP A 1101</strain>
    </source>
</reference>
<name>A0A098TM11_9CYAN</name>
<dbReference type="InterPro" id="IPR002937">
    <property type="entry name" value="Amino_oxidase"/>
</dbReference>
<keyword evidence="3" id="KW-1185">Reference proteome</keyword>
<dbReference type="Gene3D" id="3.50.50.60">
    <property type="entry name" value="FAD/NAD(P)-binding domain"/>
    <property type="match status" value="1"/>
</dbReference>
<organism evidence="2 3">
    <name type="scientific">Neosynechococcus sphagnicola sy1</name>
    <dbReference type="NCBI Taxonomy" id="1497020"/>
    <lineage>
        <taxon>Bacteria</taxon>
        <taxon>Bacillati</taxon>
        <taxon>Cyanobacteriota</taxon>
        <taxon>Cyanophyceae</taxon>
        <taxon>Neosynechococcales</taxon>
        <taxon>Neosynechococcaceae</taxon>
        <taxon>Neosynechococcus</taxon>
    </lineage>
</organism>
<dbReference type="OrthoDB" id="25353at2"/>
<dbReference type="STRING" id="1497020.DO97_20975"/>
<evidence type="ECO:0000313" key="3">
    <source>
        <dbReference type="Proteomes" id="UP000030170"/>
    </source>
</evidence>
<dbReference type="PANTHER" id="PTHR10742:SF410">
    <property type="entry name" value="LYSINE-SPECIFIC HISTONE DEMETHYLASE 2"/>
    <property type="match status" value="1"/>
</dbReference>
<gene>
    <name evidence="2" type="ORF">DO97_20975</name>
</gene>
<dbReference type="SUPFAM" id="SSF51905">
    <property type="entry name" value="FAD/NAD(P)-binding domain"/>
    <property type="match status" value="1"/>
</dbReference>
<protein>
    <recommendedName>
        <fullName evidence="1">Amine oxidase domain-containing protein</fullName>
    </recommendedName>
</protein>
<dbReference type="InterPro" id="IPR036188">
    <property type="entry name" value="FAD/NAD-bd_sf"/>
</dbReference>
<proteinExistence type="predicted"/>